<reference evidence="1" key="1">
    <citation type="submission" date="2019-10" db="EMBL/GenBank/DDBJ databases">
        <authorList>
            <consortium name="Genoscope - CEA"/>
            <person name="William W."/>
        </authorList>
    </citation>
    <scope>NUCLEOTIDE SEQUENCE [LARGE SCALE GENOMIC DNA]</scope>
    <source>
        <strain evidence="1">BBR_PRJEB10992</strain>
    </source>
</reference>
<dbReference type="EMBL" id="CZCU02000156">
    <property type="protein sequence ID" value="VXD24048.1"/>
    <property type="molecule type" value="Genomic_DNA"/>
</dbReference>
<organism evidence="1 2">
    <name type="scientific">Planktothrix serta PCC 8927</name>
    <dbReference type="NCBI Taxonomy" id="671068"/>
    <lineage>
        <taxon>Bacteria</taxon>
        <taxon>Bacillati</taxon>
        <taxon>Cyanobacteriota</taxon>
        <taxon>Cyanophyceae</taxon>
        <taxon>Oscillatoriophycideae</taxon>
        <taxon>Oscillatoriales</taxon>
        <taxon>Microcoleaceae</taxon>
        <taxon>Planktothrix</taxon>
    </lineage>
</organism>
<gene>
    <name evidence="1" type="ORF">PL8927_790146</name>
</gene>
<name>A0A7Z9BYQ4_9CYAN</name>
<evidence type="ECO:0000313" key="2">
    <source>
        <dbReference type="Proteomes" id="UP000184550"/>
    </source>
</evidence>
<proteinExistence type="predicted"/>
<comment type="caution">
    <text evidence="1">The sequence shown here is derived from an EMBL/GenBank/DDBJ whole genome shotgun (WGS) entry which is preliminary data.</text>
</comment>
<keyword evidence="2" id="KW-1185">Reference proteome</keyword>
<evidence type="ECO:0000313" key="1">
    <source>
        <dbReference type="EMBL" id="VXD24048.1"/>
    </source>
</evidence>
<dbReference type="Proteomes" id="UP000184550">
    <property type="component" value="Unassembled WGS sequence"/>
</dbReference>
<sequence length="57" mass="6722">MSQSQFLGLYINYQFCQYPDLGLDFFFKKLVRRSSDKPIKSSQSSTIFKGFDSYFCL</sequence>
<protein>
    <submittedName>
        <fullName evidence="1">Uncharacterized protein</fullName>
    </submittedName>
</protein>
<accession>A0A7Z9BYQ4</accession>
<dbReference type="AlphaFoldDB" id="A0A7Z9BYQ4"/>